<dbReference type="Pfam" id="PF09969">
    <property type="entry name" value="DUF2203"/>
    <property type="match status" value="1"/>
</dbReference>
<sequence length="135" mass="15437">MAFEQLFTLEDALALLPRLRNLLQVLMAAMEEFSAKGNEYKALDDSKAHGNGYEVKREGLTSRLAELRRSIDENIEAINQIGCQVKDLNLGLVDFPARRANGEIVNLCWRMGEETIEYWHTLDTGFMSRRPLSEF</sequence>
<name>A0A8T7M6X5_9CHLR</name>
<evidence type="ECO:0000313" key="4">
    <source>
        <dbReference type="Proteomes" id="UP001431572"/>
    </source>
</evidence>
<protein>
    <submittedName>
        <fullName evidence="1">DUF2203 domain-containing protein</fullName>
    </submittedName>
</protein>
<accession>A0A8T7M6X5</accession>
<evidence type="ECO:0000313" key="1">
    <source>
        <dbReference type="EMBL" id="NWJ47897.1"/>
    </source>
</evidence>
<dbReference type="PIRSF" id="PIRSF016498">
    <property type="entry name" value="UCP016498"/>
    <property type="match status" value="1"/>
</dbReference>
<gene>
    <name evidence="1" type="ORF">HXX08_18745</name>
    <name evidence="2" type="ORF">OZ401_003431</name>
</gene>
<dbReference type="InterPro" id="IPR018699">
    <property type="entry name" value="DUF2203"/>
</dbReference>
<keyword evidence="4" id="KW-1185">Reference proteome</keyword>
<dbReference type="Proteomes" id="UP000521676">
    <property type="component" value="Unassembled WGS sequence"/>
</dbReference>
<organism evidence="1 3">
    <name type="scientific">Candidatus Chlorohelix allophototropha</name>
    <dbReference type="NCBI Taxonomy" id="3003348"/>
    <lineage>
        <taxon>Bacteria</taxon>
        <taxon>Bacillati</taxon>
        <taxon>Chloroflexota</taxon>
        <taxon>Chloroflexia</taxon>
        <taxon>Candidatus Chloroheliales</taxon>
        <taxon>Candidatus Chloroheliaceae</taxon>
        <taxon>Candidatus Chlorohelix</taxon>
    </lineage>
</organism>
<dbReference type="AlphaFoldDB" id="A0A8T7M6X5"/>
<dbReference type="EMBL" id="JACATZ010000003">
    <property type="protein sequence ID" value="NWJ47897.1"/>
    <property type="molecule type" value="Genomic_DNA"/>
</dbReference>
<dbReference type="RefSeq" id="WP_341471673.1">
    <property type="nucleotide sequence ID" value="NZ_CP128400.1"/>
</dbReference>
<dbReference type="EMBL" id="CP128400">
    <property type="protein sequence ID" value="WJW69801.1"/>
    <property type="molecule type" value="Genomic_DNA"/>
</dbReference>
<evidence type="ECO:0000313" key="3">
    <source>
        <dbReference type="Proteomes" id="UP000521676"/>
    </source>
</evidence>
<evidence type="ECO:0000313" key="2">
    <source>
        <dbReference type="EMBL" id="WJW69801.1"/>
    </source>
</evidence>
<dbReference type="Proteomes" id="UP001431572">
    <property type="component" value="Chromosome 2"/>
</dbReference>
<proteinExistence type="predicted"/>
<reference evidence="1 3" key="1">
    <citation type="submission" date="2020-06" db="EMBL/GenBank/DDBJ databases">
        <title>Anoxygenic phototrophic Chloroflexota member uses a Type I reaction center.</title>
        <authorList>
            <person name="Tsuji J.M."/>
            <person name="Shaw N.A."/>
            <person name="Nagashima S."/>
            <person name="Venkiteswaran J."/>
            <person name="Schiff S.L."/>
            <person name="Hanada S."/>
            <person name="Tank M."/>
            <person name="Neufeld J.D."/>
        </authorList>
    </citation>
    <scope>NUCLEOTIDE SEQUENCE [LARGE SCALE GENOMIC DNA]</scope>
    <source>
        <strain evidence="1">L227-S17</strain>
    </source>
</reference>
<reference evidence="2" key="2">
    <citation type="journal article" date="2024" name="Nature">
        <title>Anoxygenic phototroph of the Chloroflexota uses a type I reaction centre.</title>
        <authorList>
            <person name="Tsuji J.M."/>
            <person name="Shaw N.A."/>
            <person name="Nagashima S."/>
            <person name="Venkiteswaran J.J."/>
            <person name="Schiff S.L."/>
            <person name="Watanabe T."/>
            <person name="Fukui M."/>
            <person name="Hanada S."/>
            <person name="Tank M."/>
            <person name="Neufeld J.D."/>
        </authorList>
    </citation>
    <scope>NUCLEOTIDE SEQUENCE</scope>
    <source>
        <strain evidence="2">L227-S17</strain>
    </source>
</reference>